<keyword evidence="3 5" id="KW-0238">DNA-binding</keyword>
<dbReference type="InterPro" id="IPR005158">
    <property type="entry name" value="BTAD"/>
</dbReference>
<keyword evidence="4" id="KW-0804">Transcription</keyword>
<keyword evidence="8" id="KW-1185">Reference proteome</keyword>
<dbReference type="Gene3D" id="1.25.40.10">
    <property type="entry name" value="Tetratricopeptide repeat domain"/>
    <property type="match status" value="1"/>
</dbReference>
<dbReference type="PANTHER" id="PTHR35807:SF1">
    <property type="entry name" value="TRANSCRIPTIONAL REGULATOR REDD"/>
    <property type="match status" value="1"/>
</dbReference>
<dbReference type="GO" id="GO:0003677">
    <property type="term" value="F:DNA binding"/>
    <property type="evidence" value="ECO:0007669"/>
    <property type="project" value="UniProtKB-UniRule"/>
</dbReference>
<dbReference type="Gene3D" id="1.10.10.10">
    <property type="entry name" value="Winged helix-like DNA-binding domain superfamily/Winged helix DNA-binding domain"/>
    <property type="match status" value="1"/>
</dbReference>
<sequence length="1150" mass="122617">MRYRLLGPLQVVHGDTPVDIGPRKQRAVLAALLLARGRVVSTDRLTDVVWGDDVPASATASLQVYISNLRRALRVGAGESQMASSVTQPIVRQPPGYYLDVGPDDVDVTVFAAGCARAGAAIEAERWEDALAVADAALSLVRGHLLEDMPDADWAREDAAQVAEMHTECLANKVMSLLALGKTATAMTEASRLRVLDPLADRGCRLQMLTLYRAGRAAEALETYTRHARMLDTELGLDPGPDLRDLQTAMLRQDPELAGWPRSPEWTGAAAVATPEAAAVVPAPVEPTSHRAPLVGRTRELARAADVLARVAAGDAQWLVLSGPAGIGKTRLAEEITGLVDVAGGEVVWVNCPDERATPPWWPMRHLVRALGADADEVLEVPPHADPDTARFLVYERVQRLLEAAPRLLAVVVDDVQWADTASASCLAYIAGALRDRPVLVIVTVRDGEHSPEVSRLLSTVARGEDNRLIGVPALSSADVATLANEVAEEAVSAAEAAELADRTGGNPFFVSEYARLPRAERAGHEIPRAVRSVLDRRLAALDPAVVQMLRAAAVIGDVIDASAVPVLAQATRLDLDTLADYLDEAADERIVVAAHAGDGYAFAHGLLRDQLLASMPALRRQRMHAKVAEVLADSTAQDAVTRRAQHLVAAQPLVEPAVVVRACRLAAEEATAQWSSDIAARWWQAALDAYDTQPASARDDGERDALTVELLEAHSRAGRGQLVLDSVQRYLGEALRTGRAASAGRVASALLRASGGWPWLAPGHDPGALLDLLARAATLAEDEPASVARVLPALAVGHCYHPDPSITPALLERAERAAETTGNPDVIADVLVGRLITFSGVSTLSDQTLTWVDRLNTLRHSRSREDSVIAHSVASMAAMNLGDVAATRRHVQEGIAGSEELQLPVLRAQLRWMEAVLAMWLGDFAEAERHHAIAAHVHEQTELYEAGSGLLATATLLRERGGPVDPSWYEMHASRETGGQGMVDVVRTALLTLASGPQARTEAERTLRTWAGNVDRSHIWTTLGHHALLAHLAADHELPEFADLLLADLNPFRDRIAVLGQVGLAGPVALATARLHVLRGDAANALADVAAARDLAERAAGVPTLLRCRLLEYQLAAPSPDRTAGARALAAEATAVGMAGVAQSARALT</sequence>
<dbReference type="InterPro" id="IPR027417">
    <property type="entry name" value="P-loop_NTPase"/>
</dbReference>
<dbReference type="SMART" id="SM00862">
    <property type="entry name" value="Trans_reg_C"/>
    <property type="match status" value="1"/>
</dbReference>
<reference evidence="7 8" key="1">
    <citation type="submission" date="2018-12" db="EMBL/GenBank/DDBJ databases">
        <authorList>
            <consortium name="Pathogen Informatics"/>
        </authorList>
    </citation>
    <scope>NUCLEOTIDE SEQUENCE [LARGE SCALE GENOMIC DNA]</scope>
    <source>
        <strain evidence="7 8">NCTC10437</strain>
    </source>
</reference>
<protein>
    <submittedName>
        <fullName evidence="7">Transcriptional regulator</fullName>
    </submittedName>
</protein>
<evidence type="ECO:0000256" key="5">
    <source>
        <dbReference type="PROSITE-ProRule" id="PRU01091"/>
    </source>
</evidence>
<dbReference type="InterPro" id="IPR041664">
    <property type="entry name" value="AAA_16"/>
</dbReference>
<evidence type="ECO:0000313" key="7">
    <source>
        <dbReference type="EMBL" id="VEG52571.1"/>
    </source>
</evidence>
<organism evidence="7 8">
    <name type="scientific">Mycolicibacterium aurum</name>
    <name type="common">Mycobacterium aurum</name>
    <dbReference type="NCBI Taxonomy" id="1791"/>
    <lineage>
        <taxon>Bacteria</taxon>
        <taxon>Bacillati</taxon>
        <taxon>Actinomycetota</taxon>
        <taxon>Actinomycetes</taxon>
        <taxon>Mycobacteriales</taxon>
        <taxon>Mycobacteriaceae</taxon>
        <taxon>Mycolicibacterium</taxon>
    </lineage>
</organism>
<dbReference type="OrthoDB" id="134712at2"/>
<proteinExistence type="inferred from homology"/>
<gene>
    <name evidence="7" type="primary">embR</name>
    <name evidence="7" type="ORF">NCTC10437_01521</name>
</gene>
<dbReference type="Pfam" id="PF00486">
    <property type="entry name" value="Trans_reg_C"/>
    <property type="match status" value="1"/>
</dbReference>
<dbReference type="InterPro" id="IPR011990">
    <property type="entry name" value="TPR-like_helical_dom_sf"/>
</dbReference>
<dbReference type="RefSeq" id="WP_109519748.1">
    <property type="nucleotide sequence ID" value="NZ_CVQQ01000001.1"/>
</dbReference>
<dbReference type="SUPFAM" id="SSF52540">
    <property type="entry name" value="P-loop containing nucleoside triphosphate hydrolases"/>
    <property type="match status" value="1"/>
</dbReference>
<dbReference type="SUPFAM" id="SSF48452">
    <property type="entry name" value="TPR-like"/>
    <property type="match status" value="1"/>
</dbReference>
<dbReference type="EMBL" id="LR134356">
    <property type="protein sequence ID" value="VEG52571.1"/>
    <property type="molecule type" value="Genomic_DNA"/>
</dbReference>
<feature type="DNA-binding region" description="OmpR/PhoB-type" evidence="5">
    <location>
        <begin position="1"/>
        <end position="101"/>
    </location>
</feature>
<evidence type="ECO:0000313" key="8">
    <source>
        <dbReference type="Proteomes" id="UP000279306"/>
    </source>
</evidence>
<dbReference type="KEGG" id="mauu:NCTC10437_01521"/>
<dbReference type="Pfam" id="PF13191">
    <property type="entry name" value="AAA_16"/>
    <property type="match status" value="1"/>
</dbReference>
<dbReference type="GO" id="GO:0000160">
    <property type="term" value="P:phosphorelay signal transduction system"/>
    <property type="evidence" value="ECO:0007669"/>
    <property type="project" value="InterPro"/>
</dbReference>
<evidence type="ECO:0000256" key="3">
    <source>
        <dbReference type="ARBA" id="ARBA00023125"/>
    </source>
</evidence>
<name>A0A448IJD2_MYCAU</name>
<dbReference type="InterPro" id="IPR001867">
    <property type="entry name" value="OmpR/PhoB-type_DNA-bd"/>
</dbReference>
<dbReference type="SUPFAM" id="SSF46894">
    <property type="entry name" value="C-terminal effector domain of the bipartite response regulators"/>
    <property type="match status" value="1"/>
</dbReference>
<dbReference type="PANTHER" id="PTHR35807">
    <property type="entry name" value="TRANSCRIPTIONAL REGULATOR REDD-RELATED"/>
    <property type="match status" value="1"/>
</dbReference>
<dbReference type="AlphaFoldDB" id="A0A448IJD2"/>
<dbReference type="PROSITE" id="PS51755">
    <property type="entry name" value="OMPR_PHOB"/>
    <property type="match status" value="1"/>
</dbReference>
<dbReference type="InterPro" id="IPR036388">
    <property type="entry name" value="WH-like_DNA-bd_sf"/>
</dbReference>
<dbReference type="Proteomes" id="UP000279306">
    <property type="component" value="Chromosome"/>
</dbReference>
<dbReference type="Gene3D" id="3.40.50.300">
    <property type="entry name" value="P-loop containing nucleotide triphosphate hydrolases"/>
    <property type="match status" value="1"/>
</dbReference>
<feature type="domain" description="OmpR/PhoB-type" evidence="6">
    <location>
        <begin position="1"/>
        <end position="101"/>
    </location>
</feature>
<dbReference type="Pfam" id="PF03704">
    <property type="entry name" value="BTAD"/>
    <property type="match status" value="1"/>
</dbReference>
<evidence type="ECO:0000256" key="2">
    <source>
        <dbReference type="ARBA" id="ARBA00023015"/>
    </source>
</evidence>
<accession>A0A448IJD2</accession>
<evidence type="ECO:0000259" key="6">
    <source>
        <dbReference type="PROSITE" id="PS51755"/>
    </source>
</evidence>
<evidence type="ECO:0000256" key="1">
    <source>
        <dbReference type="ARBA" id="ARBA00005820"/>
    </source>
</evidence>
<dbReference type="GO" id="GO:0006355">
    <property type="term" value="P:regulation of DNA-templated transcription"/>
    <property type="evidence" value="ECO:0007669"/>
    <property type="project" value="InterPro"/>
</dbReference>
<dbReference type="InterPro" id="IPR016032">
    <property type="entry name" value="Sig_transdc_resp-reg_C-effctor"/>
</dbReference>
<dbReference type="SMART" id="SM01043">
    <property type="entry name" value="BTAD"/>
    <property type="match status" value="1"/>
</dbReference>
<keyword evidence="2" id="KW-0805">Transcription regulation</keyword>
<comment type="similarity">
    <text evidence="1">Belongs to the AfsR/DnrI/RedD regulatory family.</text>
</comment>
<dbReference type="STRING" id="1791.GCA_001049355_00474"/>
<dbReference type="InterPro" id="IPR051677">
    <property type="entry name" value="AfsR-DnrI-RedD_regulator"/>
</dbReference>
<evidence type="ECO:0000256" key="4">
    <source>
        <dbReference type="ARBA" id="ARBA00023163"/>
    </source>
</evidence>